<sequence length="68" mass="7475">MALADNVPAGPFVAVDVAAPRTAWPDHDDQERREPLFFGREKTKCCGTPLEMVPTADLQHFNLEGPPT</sequence>
<dbReference type="GeneID" id="20818373"/>
<name>W4FKN2_APHAT</name>
<dbReference type="EMBL" id="KI913198">
    <property type="protein sequence ID" value="ETV67399.1"/>
    <property type="molecule type" value="Genomic_DNA"/>
</dbReference>
<reference evidence="1" key="1">
    <citation type="submission" date="2013-12" db="EMBL/GenBank/DDBJ databases">
        <title>The Genome Sequence of Aphanomyces astaci APO3.</title>
        <authorList>
            <consortium name="The Broad Institute Genomics Platform"/>
            <person name="Russ C."/>
            <person name="Tyler B."/>
            <person name="van West P."/>
            <person name="Dieguez-Uribeondo J."/>
            <person name="Young S.K."/>
            <person name="Zeng Q."/>
            <person name="Gargeya S."/>
            <person name="Fitzgerald M."/>
            <person name="Abouelleil A."/>
            <person name="Alvarado L."/>
            <person name="Chapman S.B."/>
            <person name="Gainer-Dewar J."/>
            <person name="Goldberg J."/>
            <person name="Griggs A."/>
            <person name="Gujja S."/>
            <person name="Hansen M."/>
            <person name="Howarth C."/>
            <person name="Imamovic A."/>
            <person name="Ireland A."/>
            <person name="Larimer J."/>
            <person name="McCowan C."/>
            <person name="Murphy C."/>
            <person name="Pearson M."/>
            <person name="Poon T.W."/>
            <person name="Priest M."/>
            <person name="Roberts A."/>
            <person name="Saif S."/>
            <person name="Shea T."/>
            <person name="Sykes S."/>
            <person name="Wortman J."/>
            <person name="Nusbaum C."/>
            <person name="Birren B."/>
        </authorList>
    </citation>
    <scope>NUCLEOTIDE SEQUENCE [LARGE SCALE GENOMIC DNA]</scope>
    <source>
        <strain evidence="1">APO3</strain>
    </source>
</reference>
<dbReference type="VEuPathDB" id="FungiDB:H257_16377"/>
<organism evidence="1">
    <name type="scientific">Aphanomyces astaci</name>
    <name type="common">Crayfish plague agent</name>
    <dbReference type="NCBI Taxonomy" id="112090"/>
    <lineage>
        <taxon>Eukaryota</taxon>
        <taxon>Sar</taxon>
        <taxon>Stramenopiles</taxon>
        <taxon>Oomycota</taxon>
        <taxon>Saprolegniomycetes</taxon>
        <taxon>Saprolegniales</taxon>
        <taxon>Verrucalvaceae</taxon>
        <taxon>Aphanomyces</taxon>
    </lineage>
</organism>
<protein>
    <submittedName>
        <fullName evidence="1">Uncharacterized protein</fullName>
    </submittedName>
</protein>
<accession>W4FKN2</accession>
<dbReference type="AlphaFoldDB" id="W4FKN2"/>
<dbReference type="RefSeq" id="XP_009843090.1">
    <property type="nucleotide sequence ID" value="XM_009844788.1"/>
</dbReference>
<proteinExistence type="predicted"/>
<gene>
    <name evidence="1" type="ORF">H257_16377</name>
</gene>
<evidence type="ECO:0000313" key="1">
    <source>
        <dbReference type="EMBL" id="ETV67399.1"/>
    </source>
</evidence>